<gene>
    <name evidence="16" type="ORF">SAMN05216210_2402</name>
</gene>
<feature type="binding site" evidence="12">
    <location>
        <begin position="280"/>
        <end position="287"/>
    </location>
    <ligand>
        <name>FAD</name>
        <dbReference type="ChEBI" id="CHEBI:57692"/>
    </ligand>
</feature>
<dbReference type="EC" id="4.1.99.3" evidence="3"/>
<keyword evidence="7 14" id="KW-0157">Chromophore</keyword>
<dbReference type="PRINTS" id="PR00147">
    <property type="entry name" value="DNAPHOTLYASE"/>
</dbReference>
<dbReference type="InterPro" id="IPR018394">
    <property type="entry name" value="DNA_photolyase_1_CS_C"/>
</dbReference>
<comment type="similarity">
    <text evidence="2">Belongs to the DNA photolyase class-1 family.</text>
</comment>
<evidence type="ECO:0000313" key="17">
    <source>
        <dbReference type="Proteomes" id="UP000243924"/>
    </source>
</evidence>
<dbReference type="AlphaFoldDB" id="A0A1H2GM45"/>
<dbReference type="Gene3D" id="1.10.579.10">
    <property type="entry name" value="DNA Cyclobutane Dipyrimidine Photolyase, subunit A, domain 3"/>
    <property type="match status" value="1"/>
</dbReference>
<dbReference type="PANTHER" id="PTHR11455">
    <property type="entry name" value="CRYPTOCHROME"/>
    <property type="match status" value="1"/>
</dbReference>
<dbReference type="FunFam" id="1.10.579.10:FF:000003">
    <property type="entry name" value="Deoxyribodipyrimidine photo-lyase"/>
    <property type="match status" value="1"/>
</dbReference>
<accession>A0A1H2GM45</accession>
<comment type="similarity">
    <text evidence="14">Belongs to the DNA photolyase family.</text>
</comment>
<evidence type="ECO:0000256" key="6">
    <source>
        <dbReference type="ARBA" id="ARBA00022827"/>
    </source>
</evidence>
<dbReference type="PROSITE" id="PS51645">
    <property type="entry name" value="PHR_CRY_ALPHA_BETA"/>
    <property type="match status" value="1"/>
</dbReference>
<comment type="catalytic activity">
    <reaction evidence="9">
        <text>cyclobutadipyrimidine (in DNA) = 2 pyrimidine residues (in DNA).</text>
        <dbReference type="EC" id="4.1.99.3"/>
    </reaction>
</comment>
<dbReference type="GO" id="GO:0000719">
    <property type="term" value="P:photoreactive repair"/>
    <property type="evidence" value="ECO:0007669"/>
    <property type="project" value="UniProtKB-ARBA"/>
</dbReference>
<dbReference type="Proteomes" id="UP000243924">
    <property type="component" value="Chromosome I"/>
</dbReference>
<dbReference type="SUPFAM" id="SSF48173">
    <property type="entry name" value="Cryptochrome/photolyase FAD-binding domain"/>
    <property type="match status" value="1"/>
</dbReference>
<evidence type="ECO:0000256" key="5">
    <source>
        <dbReference type="ARBA" id="ARBA00022630"/>
    </source>
</evidence>
<dbReference type="InterPro" id="IPR005101">
    <property type="entry name" value="Cryptochr/Photolyase_FAD-bd"/>
</dbReference>
<dbReference type="OrthoDB" id="9772484at2"/>
<dbReference type="PROSITE" id="PS00394">
    <property type="entry name" value="DNA_PHOTOLYASES_1_1"/>
    <property type="match status" value="1"/>
</dbReference>
<evidence type="ECO:0000256" key="2">
    <source>
        <dbReference type="ARBA" id="ARBA00005862"/>
    </source>
</evidence>
<dbReference type="SUPFAM" id="SSF52425">
    <property type="entry name" value="Cryptochrome/photolyase, N-terminal domain"/>
    <property type="match status" value="1"/>
</dbReference>
<dbReference type="Pfam" id="PF03441">
    <property type="entry name" value="FAD_binding_7"/>
    <property type="match status" value="1"/>
</dbReference>
<reference evidence="17" key="1">
    <citation type="submission" date="2016-10" db="EMBL/GenBank/DDBJ databases">
        <authorList>
            <person name="Varghese N."/>
            <person name="Submissions S."/>
        </authorList>
    </citation>
    <scope>NUCLEOTIDE SEQUENCE [LARGE SCALE GENOMIC DNA]</scope>
    <source>
        <strain evidence="17">CECT 8338</strain>
    </source>
</reference>
<name>A0A1H2GM45_9GAMM</name>
<protein>
    <recommendedName>
        <fullName evidence="4">Deoxyribodipyrimidine photo-lyase</fullName>
        <ecNumber evidence="3">4.1.99.3</ecNumber>
    </recommendedName>
    <alternativeName>
        <fullName evidence="8">DNA photolyase</fullName>
    </alternativeName>
    <alternativeName>
        <fullName evidence="11">Photoreactivating enzyme</fullName>
    </alternativeName>
</protein>
<dbReference type="InterPro" id="IPR002081">
    <property type="entry name" value="Cryptochrome/DNA_photolyase_1"/>
</dbReference>
<evidence type="ECO:0000256" key="7">
    <source>
        <dbReference type="ARBA" id="ARBA00022991"/>
    </source>
</evidence>
<evidence type="ECO:0000256" key="3">
    <source>
        <dbReference type="ARBA" id="ARBA00013149"/>
    </source>
</evidence>
<feature type="site" description="Electron transfer via tryptophanyl radical" evidence="13">
    <location>
        <position position="312"/>
    </location>
</feature>
<dbReference type="InterPro" id="IPR006050">
    <property type="entry name" value="DNA_photolyase_N"/>
</dbReference>
<evidence type="ECO:0000256" key="1">
    <source>
        <dbReference type="ARBA" id="ARBA00001932"/>
    </source>
</evidence>
<dbReference type="GO" id="GO:0003677">
    <property type="term" value="F:DNA binding"/>
    <property type="evidence" value="ECO:0007669"/>
    <property type="project" value="TreeGrafter"/>
</dbReference>
<evidence type="ECO:0000256" key="14">
    <source>
        <dbReference type="RuleBase" id="RU004182"/>
    </source>
</evidence>
<feature type="site" description="Electron transfer via tryptophanyl radical" evidence="13">
    <location>
        <position position="365"/>
    </location>
</feature>
<evidence type="ECO:0000259" key="15">
    <source>
        <dbReference type="PROSITE" id="PS51645"/>
    </source>
</evidence>
<evidence type="ECO:0000256" key="11">
    <source>
        <dbReference type="ARBA" id="ARBA00083107"/>
    </source>
</evidence>
<feature type="binding site" evidence="12">
    <location>
        <begin position="378"/>
        <end position="380"/>
    </location>
    <ligand>
        <name>FAD</name>
        <dbReference type="ChEBI" id="CHEBI:57692"/>
    </ligand>
</feature>
<evidence type="ECO:0000256" key="4">
    <source>
        <dbReference type="ARBA" id="ARBA00014046"/>
    </source>
</evidence>
<dbReference type="PANTHER" id="PTHR11455:SF9">
    <property type="entry name" value="CRYPTOCHROME CIRCADIAN CLOCK 5 ISOFORM X1"/>
    <property type="match status" value="1"/>
</dbReference>
<evidence type="ECO:0000313" key="16">
    <source>
        <dbReference type="EMBL" id="SDU20592.1"/>
    </source>
</evidence>
<dbReference type="GO" id="GO:0009416">
    <property type="term" value="P:response to light stimulus"/>
    <property type="evidence" value="ECO:0007669"/>
    <property type="project" value="TreeGrafter"/>
</dbReference>
<proteinExistence type="inferred from homology"/>
<sequence>MSALQLCWLRNDLRLSDNHALWHAREQGPVVVVCLLCPTTWQEHADAPIKMDFWLRNLASLSHDLQALNIPLRVLEVPDWQDAPEALLQLADEIGSNGLHFNDEYGIHEQQRDDAVAATFERAGRSCQRYTDQLLFEPGSLLTQAGSMFKVYSQFRRLAYRELHRSCPPCLPRIAAQDQAPCASDPVPTELADFRASDSQRALWPAGEAAAAERLSLFCEQIMADYDAQRDRPDVDGTSRLSAYLTGGVLSVRQCLHAALTCNQGEFDSGQAGAVSWINELLWREFYKHILVCYPRVSRHRAFRPEMDAVPWRNDPAGLQAWQHGKTGFPILDAAMRQLLATGWMHNRLRMLSAMFLTKNLLIDWREGERWFMQHLIDGDLAANNGGWQWSASTGTDAAPYFRIFNPLTQSERFDPQGDFIRQWLPELAGLTGKQIHQPIKADLFNAIDYPAAIVDLKQTRQRALETFKSLGDSA</sequence>
<keyword evidence="6 12" id="KW-0274">FAD</keyword>
<dbReference type="NCBIfam" id="NF007955">
    <property type="entry name" value="PRK10674.1"/>
    <property type="match status" value="1"/>
</dbReference>
<comment type="function">
    <text evidence="10">Involved in repair of UV radiation-induced DNA damage. Catalyzes the light-dependent monomerization (300-600 nm) of cyclobutyl pyrimidine dimers (in cis-syn configuration), which are formed between adjacent bases on the same DNA strand upon exposure to ultraviolet radiation.</text>
</comment>
<feature type="binding site" evidence="12">
    <location>
        <begin position="238"/>
        <end position="242"/>
    </location>
    <ligand>
        <name>FAD</name>
        <dbReference type="ChEBI" id="CHEBI:57692"/>
    </ligand>
</feature>
<feature type="site" description="Electron transfer via tryptophanyl radical" evidence="13">
    <location>
        <position position="388"/>
    </location>
</feature>
<dbReference type="GO" id="GO:0003904">
    <property type="term" value="F:deoxyribodipyrimidine photo-lyase activity"/>
    <property type="evidence" value="ECO:0007669"/>
    <property type="project" value="UniProtKB-EC"/>
</dbReference>
<comment type="cofactor">
    <cofactor evidence="1">
        <name>(6R)-5,10-methylene-5,6,7,8-tetrahydrofolate</name>
        <dbReference type="ChEBI" id="CHEBI:15636"/>
    </cofactor>
</comment>
<organism evidence="16 17">
    <name type="scientific">Halopseudomonas salegens</name>
    <dbReference type="NCBI Taxonomy" id="1434072"/>
    <lineage>
        <taxon>Bacteria</taxon>
        <taxon>Pseudomonadati</taxon>
        <taxon>Pseudomonadota</taxon>
        <taxon>Gammaproteobacteria</taxon>
        <taxon>Pseudomonadales</taxon>
        <taxon>Pseudomonadaceae</taxon>
        <taxon>Halopseudomonas</taxon>
    </lineage>
</organism>
<dbReference type="InterPro" id="IPR036134">
    <property type="entry name" value="Crypto/Photolyase_FAD-like_sf"/>
</dbReference>
<keyword evidence="17" id="KW-1185">Reference proteome</keyword>
<dbReference type="GO" id="GO:0071949">
    <property type="term" value="F:FAD binding"/>
    <property type="evidence" value="ECO:0007669"/>
    <property type="project" value="TreeGrafter"/>
</dbReference>
<dbReference type="Gene3D" id="1.25.40.80">
    <property type="match status" value="1"/>
</dbReference>
<dbReference type="InterPro" id="IPR014729">
    <property type="entry name" value="Rossmann-like_a/b/a_fold"/>
</dbReference>
<evidence type="ECO:0000256" key="9">
    <source>
        <dbReference type="ARBA" id="ARBA00033999"/>
    </source>
</evidence>
<evidence type="ECO:0000256" key="12">
    <source>
        <dbReference type="PIRSR" id="PIRSR602081-1"/>
    </source>
</evidence>
<keyword evidence="5 12" id="KW-0285">Flavoprotein</keyword>
<comment type="cofactor">
    <cofactor evidence="12">
        <name>FAD</name>
        <dbReference type="ChEBI" id="CHEBI:57692"/>
    </cofactor>
    <text evidence="12">Binds 1 FAD per subunit.</text>
</comment>
<dbReference type="Pfam" id="PF00875">
    <property type="entry name" value="DNA_photolyase"/>
    <property type="match status" value="1"/>
</dbReference>
<evidence type="ECO:0000256" key="8">
    <source>
        <dbReference type="ARBA" id="ARBA00031671"/>
    </source>
</evidence>
<feature type="binding site" evidence="12">
    <location>
        <position position="226"/>
    </location>
    <ligand>
        <name>FAD</name>
        <dbReference type="ChEBI" id="CHEBI:57692"/>
    </ligand>
</feature>
<feature type="domain" description="Photolyase/cryptochrome alpha/beta" evidence="15">
    <location>
        <begin position="3"/>
        <end position="135"/>
    </location>
</feature>
<dbReference type="InterPro" id="IPR036155">
    <property type="entry name" value="Crypto/Photolyase_N_sf"/>
</dbReference>
<feature type="binding site" evidence="12">
    <location>
        <position position="277"/>
    </location>
    <ligand>
        <name>FAD</name>
        <dbReference type="ChEBI" id="CHEBI:57692"/>
    </ligand>
</feature>
<evidence type="ECO:0000256" key="13">
    <source>
        <dbReference type="PIRSR" id="PIRSR602081-2"/>
    </source>
</evidence>
<dbReference type="STRING" id="1434072.SAMN05216210_2402"/>
<dbReference type="EMBL" id="LT629787">
    <property type="protein sequence ID" value="SDU20592.1"/>
    <property type="molecule type" value="Genomic_DNA"/>
</dbReference>
<keyword evidence="16" id="KW-0456">Lyase</keyword>
<dbReference type="Gene3D" id="3.40.50.620">
    <property type="entry name" value="HUPs"/>
    <property type="match status" value="1"/>
</dbReference>
<evidence type="ECO:0000256" key="10">
    <source>
        <dbReference type="ARBA" id="ARBA00059220"/>
    </source>
</evidence>